<reference evidence="5 6" key="1">
    <citation type="submission" date="2023-05" db="EMBL/GenBank/DDBJ databases">
        <authorList>
            <person name="Gao F."/>
        </authorList>
    </citation>
    <scope>NUCLEOTIDE SEQUENCE [LARGE SCALE GENOMIC DNA]</scope>
    <source>
        <strain evidence="5 6">MIMF12</strain>
    </source>
</reference>
<dbReference type="EMBL" id="JASNGB010000155">
    <property type="protein sequence ID" value="MDL2345147.1"/>
    <property type="molecule type" value="Genomic_DNA"/>
</dbReference>
<evidence type="ECO:0000313" key="5">
    <source>
        <dbReference type="EMBL" id="MDL2345147.1"/>
    </source>
</evidence>
<comment type="caution">
    <text evidence="5">The sequence shown here is derived from an EMBL/GenBank/DDBJ whole genome shotgun (WGS) entry which is preliminary data.</text>
</comment>
<dbReference type="InterPro" id="IPR015797">
    <property type="entry name" value="NUDIX_hydrolase-like_dom_sf"/>
</dbReference>
<comment type="similarity">
    <text evidence="3">Belongs to the Nudix hydrolase family.</text>
</comment>
<dbReference type="PRINTS" id="PR00502">
    <property type="entry name" value="NUDIXFAMILY"/>
</dbReference>
<evidence type="ECO:0000259" key="4">
    <source>
        <dbReference type="PROSITE" id="PS51462"/>
    </source>
</evidence>
<proteinExistence type="inferred from homology"/>
<dbReference type="SUPFAM" id="SSF55811">
    <property type="entry name" value="Nudix"/>
    <property type="match status" value="1"/>
</dbReference>
<keyword evidence="6" id="KW-1185">Reference proteome</keyword>
<name>A0ABT7JJA6_9DEIO</name>
<dbReference type="Proteomes" id="UP001302059">
    <property type="component" value="Unassembled WGS sequence"/>
</dbReference>
<sequence length="133" mass="14383">MEVRGRIGAGVAVLQAGEVLLVRRGDNGHWDVPGGGAQVGEAPEQAARRELHEETGLTVGNLRPLGVFPHRHTYPDGNVVDWETHVYVADFAGGEAQAGDDASELRWWPLERLPGEVSQTTQTYFTALRTVAG</sequence>
<dbReference type="RefSeq" id="WP_285524550.1">
    <property type="nucleotide sequence ID" value="NZ_JASNGB010000155.1"/>
</dbReference>
<accession>A0ABT7JJA6</accession>
<dbReference type="PROSITE" id="PS00893">
    <property type="entry name" value="NUDIX_BOX"/>
    <property type="match status" value="1"/>
</dbReference>
<gene>
    <name evidence="5" type="ORF">QOL99_13435</name>
</gene>
<evidence type="ECO:0000313" key="6">
    <source>
        <dbReference type="Proteomes" id="UP001302059"/>
    </source>
</evidence>
<dbReference type="InterPro" id="IPR020476">
    <property type="entry name" value="Nudix_hydrolase"/>
</dbReference>
<protein>
    <submittedName>
        <fullName evidence="5">NUDIX domain-containing protein</fullName>
    </submittedName>
</protein>
<evidence type="ECO:0000256" key="2">
    <source>
        <dbReference type="ARBA" id="ARBA00022801"/>
    </source>
</evidence>
<dbReference type="InterPro" id="IPR020084">
    <property type="entry name" value="NUDIX_hydrolase_CS"/>
</dbReference>
<evidence type="ECO:0000256" key="3">
    <source>
        <dbReference type="RuleBase" id="RU003476"/>
    </source>
</evidence>
<evidence type="ECO:0000256" key="1">
    <source>
        <dbReference type="ARBA" id="ARBA00001946"/>
    </source>
</evidence>
<dbReference type="PANTHER" id="PTHR43046">
    <property type="entry name" value="GDP-MANNOSE MANNOSYL HYDROLASE"/>
    <property type="match status" value="1"/>
</dbReference>
<comment type="cofactor">
    <cofactor evidence="1">
        <name>Mg(2+)</name>
        <dbReference type="ChEBI" id="CHEBI:18420"/>
    </cofactor>
</comment>
<dbReference type="InterPro" id="IPR000086">
    <property type="entry name" value="NUDIX_hydrolase_dom"/>
</dbReference>
<dbReference type="Gene3D" id="3.90.79.10">
    <property type="entry name" value="Nucleoside Triphosphate Pyrophosphohydrolase"/>
    <property type="match status" value="1"/>
</dbReference>
<dbReference type="Pfam" id="PF00293">
    <property type="entry name" value="NUDIX"/>
    <property type="match status" value="1"/>
</dbReference>
<dbReference type="PANTHER" id="PTHR43046:SF2">
    <property type="entry name" value="8-OXO-DGTP DIPHOSPHATASE-RELATED"/>
    <property type="match status" value="1"/>
</dbReference>
<organism evidence="5 6">
    <name type="scientific">Deinococcus rhizophilus</name>
    <dbReference type="NCBI Taxonomy" id="3049544"/>
    <lineage>
        <taxon>Bacteria</taxon>
        <taxon>Thermotogati</taxon>
        <taxon>Deinococcota</taxon>
        <taxon>Deinococci</taxon>
        <taxon>Deinococcales</taxon>
        <taxon>Deinococcaceae</taxon>
        <taxon>Deinococcus</taxon>
    </lineage>
</organism>
<dbReference type="PROSITE" id="PS51462">
    <property type="entry name" value="NUDIX"/>
    <property type="match status" value="1"/>
</dbReference>
<feature type="domain" description="Nudix hydrolase" evidence="4">
    <location>
        <begin position="4"/>
        <end position="130"/>
    </location>
</feature>
<keyword evidence="2 3" id="KW-0378">Hydrolase</keyword>